<dbReference type="AlphaFoldDB" id="A0A179GNV8"/>
<sequence length="458" mass="48817">MRTGLGSVVVALAAAAVSPLALADGNGNGNAGDDLKFGGGGGGHDVLRPGSPESVGMRSRPLRDMVANLTHFTETRNWTSHSYNQVVPIEPGGVVLVARKGVVVSHFAFGKSSLWAGVNGTHGELLPPHKQEDATVDTIYDMASLTKMFTTVAVLRCLDRGQLDLNATVAHYLPGFAANGKENVTLLQLATHTSGLQADPSPGFVDPSYPTYQSKVDAILGQKLLSAPGTAYLYSDLNFMTLMLVVEKVGGKKLDEAIGEFTSQLGMRHTFFNRGNVEGAKFPFYRSMAPQEFQIAVEGDGPTIPKRPQPVRGTVHDENAYALGGVSGHAGLFSTAADTARFCQMILNNGTYGGRRILSRRAVDLIFTNFLGYLGEDHGVGFELNQFYTAGPMANLLAASHTGFTGTSLVIDRASGTLFVHLANRVHPSRSWASNNIVRETLGAWVAAALGRDVEFPL</sequence>
<dbReference type="InterPro" id="IPR012338">
    <property type="entry name" value="Beta-lactam/transpept-like"/>
</dbReference>
<comment type="caution">
    <text evidence="5">The sequence shown here is derived from an EMBL/GenBank/DDBJ whole genome shotgun (WGS) entry which is preliminary data.</text>
</comment>
<keyword evidence="1" id="KW-0378">Hydrolase</keyword>
<dbReference type="InterPro" id="IPR050789">
    <property type="entry name" value="Diverse_Enzym_Activities"/>
</dbReference>
<keyword evidence="2" id="KW-0732">Signal</keyword>
<evidence type="ECO:0000313" key="4">
    <source>
        <dbReference type="EMBL" id="KAK4090673.1"/>
    </source>
</evidence>
<dbReference type="SUPFAM" id="SSF56601">
    <property type="entry name" value="beta-lactamase/transpeptidase-like"/>
    <property type="match status" value="1"/>
</dbReference>
<evidence type="ECO:0000256" key="2">
    <source>
        <dbReference type="SAM" id="SignalP"/>
    </source>
</evidence>
<protein>
    <submittedName>
        <fullName evidence="5">Beta-lactamase</fullName>
    </submittedName>
</protein>
<dbReference type="Proteomes" id="UP000078240">
    <property type="component" value="Unassembled WGS sequence"/>
</dbReference>
<dbReference type="Gene3D" id="3.40.710.10">
    <property type="entry name" value="DD-peptidase/beta-lactamase superfamily"/>
    <property type="match status" value="1"/>
</dbReference>
<accession>A0A179GNV8</accession>
<dbReference type="EMBL" id="LSBH01000005">
    <property type="protein sequence ID" value="OAQ78991.1"/>
    <property type="molecule type" value="Genomic_DNA"/>
</dbReference>
<evidence type="ECO:0000259" key="3">
    <source>
        <dbReference type="Pfam" id="PF00144"/>
    </source>
</evidence>
<dbReference type="Proteomes" id="UP001287286">
    <property type="component" value="Unassembled WGS sequence"/>
</dbReference>
<evidence type="ECO:0000313" key="5">
    <source>
        <dbReference type="EMBL" id="OAQ78991.1"/>
    </source>
</evidence>
<keyword evidence="7" id="KW-1185">Reference proteome</keyword>
<evidence type="ECO:0000313" key="7">
    <source>
        <dbReference type="Proteomes" id="UP001287286"/>
    </source>
</evidence>
<reference evidence="4" key="2">
    <citation type="submission" date="2023-11" db="EMBL/GenBank/DDBJ databases">
        <authorList>
            <person name="Beijen E."/>
            <person name="Ohm R.A."/>
        </authorList>
    </citation>
    <scope>NUCLEOTIDE SEQUENCE</scope>
    <source>
        <strain evidence="4">CBS 150709</strain>
    </source>
</reference>
<organism evidence="5 6">
    <name type="scientific">Purpureocillium lilacinum</name>
    <name type="common">Paecilomyces lilacinus</name>
    <dbReference type="NCBI Taxonomy" id="33203"/>
    <lineage>
        <taxon>Eukaryota</taxon>
        <taxon>Fungi</taxon>
        <taxon>Dikarya</taxon>
        <taxon>Ascomycota</taxon>
        <taxon>Pezizomycotina</taxon>
        <taxon>Sordariomycetes</taxon>
        <taxon>Hypocreomycetidae</taxon>
        <taxon>Hypocreales</taxon>
        <taxon>Ophiocordycipitaceae</taxon>
        <taxon>Purpureocillium</taxon>
    </lineage>
</organism>
<feature type="chain" id="PRO_5008102892" evidence="2">
    <location>
        <begin position="24"/>
        <end position="458"/>
    </location>
</feature>
<dbReference type="GO" id="GO:0016787">
    <property type="term" value="F:hydrolase activity"/>
    <property type="evidence" value="ECO:0007669"/>
    <property type="project" value="UniProtKB-KW"/>
</dbReference>
<dbReference type="PANTHER" id="PTHR43283:SF11">
    <property type="entry name" value="BETA-LACTAMASE-RELATED DOMAIN-CONTAINING PROTEIN"/>
    <property type="match status" value="1"/>
</dbReference>
<reference evidence="5 6" key="1">
    <citation type="submission" date="2016-01" db="EMBL/GenBank/DDBJ databases">
        <title>Biosynthesis of antibiotic leucinostatins and their inhibition on Phytophthora in bio-control Purpureocillium lilacinum.</title>
        <authorList>
            <person name="Wang G."/>
            <person name="Liu Z."/>
            <person name="Lin R."/>
            <person name="Li E."/>
            <person name="Mao Z."/>
            <person name="Ling J."/>
            <person name="Yin W."/>
            <person name="Xie B."/>
        </authorList>
    </citation>
    <scope>NUCLEOTIDE SEQUENCE [LARGE SCALE GENOMIC DNA]</scope>
    <source>
        <strain evidence="5">PLBJ-1</strain>
    </source>
</reference>
<gene>
    <name evidence="4" type="ORF">Purlil1_4809</name>
    <name evidence="5" type="ORF">VFPBJ_07112</name>
</gene>
<feature type="domain" description="Beta-lactamase-related" evidence="3">
    <location>
        <begin position="91"/>
        <end position="437"/>
    </location>
</feature>
<feature type="signal peptide" evidence="2">
    <location>
        <begin position="1"/>
        <end position="23"/>
    </location>
</feature>
<dbReference type="PANTHER" id="PTHR43283">
    <property type="entry name" value="BETA-LACTAMASE-RELATED"/>
    <property type="match status" value="1"/>
</dbReference>
<reference evidence="4 7" key="3">
    <citation type="journal article" date="2024" name="Microbiol. Resour. Announc.">
        <title>Genome annotations for the ascomycete fungi Trichoderma harzianum, Trichoderma aggressivum, and Purpureocillium lilacinum.</title>
        <authorList>
            <person name="Beijen E.P.W."/>
            <person name="Ohm R.A."/>
        </authorList>
    </citation>
    <scope>NUCLEOTIDE SEQUENCE [LARGE SCALE GENOMIC DNA]</scope>
    <source>
        <strain evidence="4 7">CBS 150709</strain>
    </source>
</reference>
<proteinExistence type="predicted"/>
<evidence type="ECO:0000313" key="6">
    <source>
        <dbReference type="Proteomes" id="UP000078240"/>
    </source>
</evidence>
<dbReference type="EMBL" id="JAWRVI010000014">
    <property type="protein sequence ID" value="KAK4090673.1"/>
    <property type="molecule type" value="Genomic_DNA"/>
</dbReference>
<dbReference type="Pfam" id="PF00144">
    <property type="entry name" value="Beta-lactamase"/>
    <property type="match status" value="1"/>
</dbReference>
<name>A0A179GNV8_PURLI</name>
<dbReference type="InterPro" id="IPR001466">
    <property type="entry name" value="Beta-lactam-related"/>
</dbReference>
<evidence type="ECO:0000256" key="1">
    <source>
        <dbReference type="ARBA" id="ARBA00022801"/>
    </source>
</evidence>